<dbReference type="GO" id="GO:0034040">
    <property type="term" value="F:ATPase-coupled lipid transmembrane transporter activity"/>
    <property type="evidence" value="ECO:0007669"/>
    <property type="project" value="TreeGrafter"/>
</dbReference>
<dbReference type="GO" id="GO:0005524">
    <property type="term" value="F:ATP binding"/>
    <property type="evidence" value="ECO:0007669"/>
    <property type="project" value="UniProtKB-KW"/>
</dbReference>
<reference evidence="10 11" key="1">
    <citation type="journal article" date="2015" name="Genome Announc.">
        <title>Expanding the biotechnology potential of lactobacilli through comparative genomics of 213 strains and associated genera.</title>
        <authorList>
            <person name="Sun Z."/>
            <person name="Harris H.M."/>
            <person name="McCann A."/>
            <person name="Guo C."/>
            <person name="Argimon S."/>
            <person name="Zhang W."/>
            <person name="Yang X."/>
            <person name="Jeffery I.B."/>
            <person name="Cooney J.C."/>
            <person name="Kagawa T.F."/>
            <person name="Liu W."/>
            <person name="Song Y."/>
            <person name="Salvetti E."/>
            <person name="Wrobel A."/>
            <person name="Rasinkangas P."/>
            <person name="Parkhill J."/>
            <person name="Rea M.C."/>
            <person name="O'Sullivan O."/>
            <person name="Ritari J."/>
            <person name="Douillard F.P."/>
            <person name="Paul Ross R."/>
            <person name="Yang R."/>
            <person name="Briner A.E."/>
            <person name="Felis G.E."/>
            <person name="de Vos W.M."/>
            <person name="Barrangou R."/>
            <person name="Klaenhammer T.R."/>
            <person name="Caufield P.W."/>
            <person name="Cui Y."/>
            <person name="Zhang H."/>
            <person name="O'Toole P.W."/>
        </authorList>
    </citation>
    <scope>NUCLEOTIDE SEQUENCE [LARGE SCALE GENOMIC DNA]</scope>
    <source>
        <strain evidence="10 11">DSM 16991</strain>
    </source>
</reference>
<gene>
    <name evidence="10" type="ORF">FC91_GL001601</name>
</gene>
<feature type="domain" description="ABC transporter" evidence="8">
    <location>
        <begin position="346"/>
        <end position="584"/>
    </location>
</feature>
<evidence type="ECO:0000256" key="5">
    <source>
        <dbReference type="ARBA" id="ARBA00022989"/>
    </source>
</evidence>
<keyword evidence="4" id="KW-0067">ATP-binding</keyword>
<keyword evidence="6 7" id="KW-0472">Membrane</keyword>
<dbReference type="Proteomes" id="UP000050949">
    <property type="component" value="Unassembled WGS sequence"/>
</dbReference>
<name>A0A0R1XAU9_9LACO</name>
<feature type="transmembrane region" description="Helical" evidence="7">
    <location>
        <begin position="26"/>
        <end position="51"/>
    </location>
</feature>
<dbReference type="GO" id="GO:0005886">
    <property type="term" value="C:plasma membrane"/>
    <property type="evidence" value="ECO:0007669"/>
    <property type="project" value="UniProtKB-SubCell"/>
</dbReference>
<evidence type="ECO:0000259" key="8">
    <source>
        <dbReference type="PROSITE" id="PS50893"/>
    </source>
</evidence>
<evidence type="ECO:0000313" key="11">
    <source>
        <dbReference type="Proteomes" id="UP000050949"/>
    </source>
</evidence>
<evidence type="ECO:0000256" key="1">
    <source>
        <dbReference type="ARBA" id="ARBA00004651"/>
    </source>
</evidence>
<evidence type="ECO:0000256" key="6">
    <source>
        <dbReference type="ARBA" id="ARBA00023136"/>
    </source>
</evidence>
<dbReference type="InterPro" id="IPR039421">
    <property type="entry name" value="Type_1_exporter"/>
</dbReference>
<organism evidence="10 11">
    <name type="scientific">Schleiferilactobacillus harbinensis DSM 16991</name>
    <dbReference type="NCBI Taxonomy" id="1122147"/>
    <lineage>
        <taxon>Bacteria</taxon>
        <taxon>Bacillati</taxon>
        <taxon>Bacillota</taxon>
        <taxon>Bacilli</taxon>
        <taxon>Lactobacillales</taxon>
        <taxon>Lactobacillaceae</taxon>
        <taxon>Schleiferilactobacillus</taxon>
    </lineage>
</organism>
<dbReference type="Gene3D" id="1.20.1560.10">
    <property type="entry name" value="ABC transporter type 1, transmembrane domain"/>
    <property type="match status" value="1"/>
</dbReference>
<dbReference type="InterPro" id="IPR003593">
    <property type="entry name" value="AAA+_ATPase"/>
</dbReference>
<dbReference type="InterPro" id="IPR003439">
    <property type="entry name" value="ABC_transporter-like_ATP-bd"/>
</dbReference>
<sequence>MLAMHSYGDWTYIMRLFGKQRRAAKILLFLIDCIVGAAYAGFVVSFPALVVHLIQQPILPGLSTVLVILAIALVGYGLNILDTHLQDGLTQFTFDFRFDYIPVFSGLIFNWRQADIDSVQGKAVIDQAYEAIYNGGNDGIGAVVDNTLQAVRTSIQVIIVALVLGYFNPWLILIVAAINLVEYALQRIANAWFAKHKQEENQIASYQSYFTRMLMKRSSGKDIRLFNLFPLLHQHFTVLADGIVAWQQRYTRVTTLVGGLQVAVNALGILGTLLFLIQSQTVSIENIIVFITAMQVLNARFTTIRQALSEVGRNLSYAASFRAFLGYAQPLEPTPNLPAIDQIQSVRLQDVSFAVGSATLLHHVSLALAAGQSLAIVGENGAGKTTLIKLICGLYPPTAGTITINGQPRTAWSTASLRDRIAVEFQDDILLHFTIAENIALVVPEKIDCDRVDRMLQEVGMLDFVQHLSHGVRTMIGNELDPDGISLSGGQKEELLFARVLYKDADLNILDEPTAALDPLAEKQFYALASAKLKDKMVIFISHRLGSLTVQSQIMVMKDGRIIGLGSHAELLASCTYYRQLWEAQKTLYAAGDQNEEN</sequence>
<dbReference type="PROSITE" id="PS50929">
    <property type="entry name" value="ABC_TM1F"/>
    <property type="match status" value="1"/>
</dbReference>
<dbReference type="eggNOG" id="COG1132">
    <property type="taxonomic scope" value="Bacteria"/>
</dbReference>
<comment type="caution">
    <text evidence="10">The sequence shown here is derived from an EMBL/GenBank/DDBJ whole genome shotgun (WGS) entry which is preliminary data.</text>
</comment>
<keyword evidence="2 7" id="KW-0812">Transmembrane</keyword>
<dbReference type="EMBL" id="AZFW01000150">
    <property type="protein sequence ID" value="KRM23740.1"/>
    <property type="molecule type" value="Genomic_DNA"/>
</dbReference>
<evidence type="ECO:0000256" key="3">
    <source>
        <dbReference type="ARBA" id="ARBA00022741"/>
    </source>
</evidence>
<proteinExistence type="predicted"/>
<dbReference type="PANTHER" id="PTHR24221:SF654">
    <property type="entry name" value="ATP-BINDING CASSETTE SUB-FAMILY B MEMBER 6"/>
    <property type="match status" value="1"/>
</dbReference>
<feature type="domain" description="ABC transmembrane type-1" evidence="9">
    <location>
        <begin position="142"/>
        <end position="313"/>
    </location>
</feature>
<evidence type="ECO:0000256" key="4">
    <source>
        <dbReference type="ARBA" id="ARBA00022840"/>
    </source>
</evidence>
<dbReference type="SUPFAM" id="SSF90123">
    <property type="entry name" value="ABC transporter transmembrane region"/>
    <property type="match status" value="1"/>
</dbReference>
<dbReference type="GO" id="GO:0140359">
    <property type="term" value="F:ABC-type transporter activity"/>
    <property type="evidence" value="ECO:0007669"/>
    <property type="project" value="InterPro"/>
</dbReference>
<dbReference type="InterPro" id="IPR011527">
    <property type="entry name" value="ABC1_TM_dom"/>
</dbReference>
<dbReference type="InterPro" id="IPR036640">
    <property type="entry name" value="ABC1_TM_sf"/>
</dbReference>
<feature type="transmembrane region" description="Helical" evidence="7">
    <location>
        <begin position="155"/>
        <end position="181"/>
    </location>
</feature>
<keyword evidence="3" id="KW-0547">Nucleotide-binding</keyword>
<comment type="subcellular location">
    <subcellularLocation>
        <location evidence="1">Cell membrane</location>
        <topology evidence="1">Multi-pass membrane protein</topology>
    </subcellularLocation>
</comment>
<evidence type="ECO:0000256" key="2">
    <source>
        <dbReference type="ARBA" id="ARBA00022692"/>
    </source>
</evidence>
<dbReference type="SMART" id="SM00382">
    <property type="entry name" value="AAA"/>
    <property type="match status" value="1"/>
</dbReference>
<dbReference type="PANTHER" id="PTHR24221">
    <property type="entry name" value="ATP-BINDING CASSETTE SUB-FAMILY B"/>
    <property type="match status" value="1"/>
</dbReference>
<evidence type="ECO:0000313" key="10">
    <source>
        <dbReference type="EMBL" id="KRM23740.1"/>
    </source>
</evidence>
<accession>A0A0R1XAU9</accession>
<dbReference type="PATRIC" id="fig|1122147.4.peg.1660"/>
<dbReference type="AlphaFoldDB" id="A0A0R1XAU9"/>
<dbReference type="GO" id="GO:0016887">
    <property type="term" value="F:ATP hydrolysis activity"/>
    <property type="evidence" value="ECO:0007669"/>
    <property type="project" value="InterPro"/>
</dbReference>
<dbReference type="PROSITE" id="PS50893">
    <property type="entry name" value="ABC_TRANSPORTER_2"/>
    <property type="match status" value="1"/>
</dbReference>
<dbReference type="Gene3D" id="3.40.50.300">
    <property type="entry name" value="P-loop containing nucleotide triphosphate hydrolases"/>
    <property type="match status" value="1"/>
</dbReference>
<dbReference type="Pfam" id="PF00005">
    <property type="entry name" value="ABC_tran"/>
    <property type="match status" value="1"/>
</dbReference>
<feature type="transmembrane region" description="Helical" evidence="7">
    <location>
        <begin position="58"/>
        <end position="78"/>
    </location>
</feature>
<keyword evidence="5 7" id="KW-1133">Transmembrane helix</keyword>
<protein>
    <submittedName>
        <fullName evidence="10">Multidrug ABC transporter ATPase and permease</fullName>
    </submittedName>
</protein>
<dbReference type="InterPro" id="IPR027417">
    <property type="entry name" value="P-loop_NTPase"/>
</dbReference>
<evidence type="ECO:0000256" key="7">
    <source>
        <dbReference type="SAM" id="Phobius"/>
    </source>
</evidence>
<evidence type="ECO:0000259" key="9">
    <source>
        <dbReference type="PROSITE" id="PS50929"/>
    </source>
</evidence>
<dbReference type="SUPFAM" id="SSF52540">
    <property type="entry name" value="P-loop containing nucleoside triphosphate hydrolases"/>
    <property type="match status" value="1"/>
</dbReference>